<dbReference type="AlphaFoldDB" id="A0A7R9C0W3"/>
<reference evidence="1" key="1">
    <citation type="submission" date="2020-11" db="EMBL/GenBank/DDBJ databases">
        <authorList>
            <person name="Tran Van P."/>
        </authorList>
    </citation>
    <scope>NUCLEOTIDE SEQUENCE</scope>
</reference>
<dbReference type="EMBL" id="OA888497">
    <property type="protein sequence ID" value="CAD7283931.1"/>
    <property type="molecule type" value="Genomic_DNA"/>
</dbReference>
<keyword evidence="2" id="KW-1185">Reference proteome</keyword>
<feature type="non-terminal residue" evidence="1">
    <location>
        <position position="1"/>
    </location>
</feature>
<name>A0A7R9C0W3_9CRUS</name>
<protein>
    <submittedName>
        <fullName evidence="1">Uncharacterized protein</fullName>
    </submittedName>
</protein>
<evidence type="ECO:0000313" key="2">
    <source>
        <dbReference type="Proteomes" id="UP000678499"/>
    </source>
</evidence>
<proteinExistence type="predicted"/>
<accession>A0A7R9C0W3</accession>
<evidence type="ECO:0000313" key="1">
    <source>
        <dbReference type="EMBL" id="CAD7283931.1"/>
    </source>
</evidence>
<organism evidence="1">
    <name type="scientific">Notodromas monacha</name>
    <dbReference type="NCBI Taxonomy" id="399045"/>
    <lineage>
        <taxon>Eukaryota</taxon>
        <taxon>Metazoa</taxon>
        <taxon>Ecdysozoa</taxon>
        <taxon>Arthropoda</taxon>
        <taxon>Crustacea</taxon>
        <taxon>Oligostraca</taxon>
        <taxon>Ostracoda</taxon>
        <taxon>Podocopa</taxon>
        <taxon>Podocopida</taxon>
        <taxon>Cypridocopina</taxon>
        <taxon>Cypridoidea</taxon>
        <taxon>Cyprididae</taxon>
        <taxon>Notodromas</taxon>
    </lineage>
</organism>
<dbReference type="EMBL" id="CAJPEX010006460">
    <property type="protein sequence ID" value="CAG0924083.1"/>
    <property type="molecule type" value="Genomic_DNA"/>
</dbReference>
<dbReference type="Proteomes" id="UP000678499">
    <property type="component" value="Unassembled WGS sequence"/>
</dbReference>
<sequence length="395" mass="44208">MTCMLAEISSRYTLIVGSVAVTELDTRILCSVLNMFIVLARDSATKEYFLDSRMACFAAPMLSLTYGRNEMLNQIVARTVGLMYAISQMGIRGGHYLLSMDLENNLHRIHAQAEGSSSRTQMETARILSMMQKAAEYCQMGELPGFAPIESLEYLNPGPFLPYPSYPLLQVFQEPANVKSTEVIFHYLHHGPYLIVPPREGSSPEDLKNLAEPAISSAPLTYAEILAKGLTEDPFVSREIDDIIPQSRQTSPPVHFDVYKKSPTSVPVIEEMMNPEFTMRQPASIVRESYVEPTTGTSTNEELVPKNQMENCKQQAASTKFSLVSFAFLSFLVKMMAKWLKIMSKGPVMEAAWKSVVVVTSQVLVVDIAPRDSLTVDTNQVYIASRIRMMHYFVV</sequence>
<gene>
    <name evidence="1" type="ORF">NMOB1V02_LOCUS11539</name>
</gene>